<keyword evidence="14" id="KW-0732">Signal</keyword>
<comment type="caution">
    <text evidence="16">The sequence shown here is derived from an EMBL/GenBank/DDBJ whole genome shotgun (WGS) entry which is preliminary data.</text>
</comment>
<dbReference type="PROSITE" id="PS52016">
    <property type="entry name" value="TONB_DEPENDENT_REC_3"/>
    <property type="match status" value="1"/>
</dbReference>
<feature type="chain" id="PRO_5046452265" evidence="14">
    <location>
        <begin position="26"/>
        <end position="798"/>
    </location>
</feature>
<evidence type="ECO:0000256" key="11">
    <source>
        <dbReference type="ARBA" id="ARBA00023237"/>
    </source>
</evidence>
<dbReference type="InterPro" id="IPR000531">
    <property type="entry name" value="Beta-barrel_TonB"/>
</dbReference>
<keyword evidence="11 12" id="KW-0998">Cell outer membrane</keyword>
<dbReference type="InterPro" id="IPR012910">
    <property type="entry name" value="Plug_dom"/>
</dbReference>
<organism evidence="16 17">
    <name type="scientific">Colwellia asteriadis</name>
    <dbReference type="NCBI Taxonomy" id="517723"/>
    <lineage>
        <taxon>Bacteria</taxon>
        <taxon>Pseudomonadati</taxon>
        <taxon>Pseudomonadota</taxon>
        <taxon>Gammaproteobacteria</taxon>
        <taxon>Alteromonadales</taxon>
        <taxon>Colwelliaceae</taxon>
        <taxon>Colwellia</taxon>
    </lineage>
</organism>
<dbReference type="PANTHER" id="PTHR32552">
    <property type="entry name" value="FERRICHROME IRON RECEPTOR-RELATED"/>
    <property type="match status" value="1"/>
</dbReference>
<dbReference type="SMART" id="SM00965">
    <property type="entry name" value="STN"/>
    <property type="match status" value="1"/>
</dbReference>
<dbReference type="RefSeq" id="WP_343817288.1">
    <property type="nucleotide sequence ID" value="NZ_BAAAFA010000006.1"/>
</dbReference>
<feature type="signal peptide" evidence="14">
    <location>
        <begin position="1"/>
        <end position="25"/>
    </location>
</feature>
<evidence type="ECO:0000259" key="15">
    <source>
        <dbReference type="SMART" id="SM00965"/>
    </source>
</evidence>
<dbReference type="Gene3D" id="3.55.50.30">
    <property type="match status" value="1"/>
</dbReference>
<evidence type="ECO:0000256" key="2">
    <source>
        <dbReference type="ARBA" id="ARBA00009810"/>
    </source>
</evidence>
<name>A0ABN1L7A3_9GAMM</name>
<evidence type="ECO:0000256" key="10">
    <source>
        <dbReference type="ARBA" id="ARBA00023170"/>
    </source>
</evidence>
<dbReference type="InterPro" id="IPR037066">
    <property type="entry name" value="Plug_dom_sf"/>
</dbReference>
<evidence type="ECO:0000256" key="7">
    <source>
        <dbReference type="ARBA" id="ARBA00023004"/>
    </source>
</evidence>
<keyword evidence="4 12" id="KW-1134">Transmembrane beta strand</keyword>
<evidence type="ECO:0000256" key="12">
    <source>
        <dbReference type="PROSITE-ProRule" id="PRU01360"/>
    </source>
</evidence>
<evidence type="ECO:0000256" key="1">
    <source>
        <dbReference type="ARBA" id="ARBA00004571"/>
    </source>
</evidence>
<evidence type="ECO:0000256" key="13">
    <source>
        <dbReference type="RuleBase" id="RU003357"/>
    </source>
</evidence>
<evidence type="ECO:0000313" key="17">
    <source>
        <dbReference type="Proteomes" id="UP001500021"/>
    </source>
</evidence>
<dbReference type="Proteomes" id="UP001500021">
    <property type="component" value="Unassembled WGS sequence"/>
</dbReference>
<evidence type="ECO:0000256" key="3">
    <source>
        <dbReference type="ARBA" id="ARBA00022448"/>
    </source>
</evidence>
<dbReference type="Gene3D" id="2.170.130.10">
    <property type="entry name" value="TonB-dependent receptor, plug domain"/>
    <property type="match status" value="1"/>
</dbReference>
<keyword evidence="6 12" id="KW-0812">Transmembrane</keyword>
<dbReference type="InterPro" id="IPR010105">
    <property type="entry name" value="TonB_sidphr_rcpt"/>
</dbReference>
<dbReference type="InterPro" id="IPR036942">
    <property type="entry name" value="Beta-barrel_TonB_sf"/>
</dbReference>
<keyword evidence="5" id="KW-0410">Iron transport</keyword>
<evidence type="ECO:0000256" key="6">
    <source>
        <dbReference type="ARBA" id="ARBA00022692"/>
    </source>
</evidence>
<keyword evidence="10 16" id="KW-0675">Receptor</keyword>
<proteinExistence type="inferred from homology"/>
<keyword evidence="5" id="KW-0406">Ion transport</keyword>
<gene>
    <name evidence="16" type="ORF">GCM10009111_19560</name>
</gene>
<evidence type="ECO:0000256" key="8">
    <source>
        <dbReference type="ARBA" id="ARBA00023077"/>
    </source>
</evidence>
<dbReference type="EMBL" id="BAAAFA010000006">
    <property type="protein sequence ID" value="GAA0817804.1"/>
    <property type="molecule type" value="Genomic_DNA"/>
</dbReference>
<keyword evidence="3 12" id="KW-0813">Transport</keyword>
<dbReference type="Pfam" id="PF07715">
    <property type="entry name" value="Plug"/>
    <property type="match status" value="1"/>
</dbReference>
<evidence type="ECO:0000256" key="5">
    <source>
        <dbReference type="ARBA" id="ARBA00022496"/>
    </source>
</evidence>
<keyword evidence="7" id="KW-0408">Iron</keyword>
<keyword evidence="9 12" id="KW-0472">Membrane</keyword>
<evidence type="ECO:0000256" key="9">
    <source>
        <dbReference type="ARBA" id="ARBA00023136"/>
    </source>
</evidence>
<dbReference type="PANTHER" id="PTHR32552:SF82">
    <property type="entry name" value="FCUA PROTEIN"/>
    <property type="match status" value="1"/>
</dbReference>
<dbReference type="SUPFAM" id="SSF56935">
    <property type="entry name" value="Porins"/>
    <property type="match status" value="1"/>
</dbReference>
<accession>A0ABN1L7A3</accession>
<dbReference type="NCBIfam" id="TIGR01783">
    <property type="entry name" value="TonB-siderophor"/>
    <property type="match status" value="1"/>
</dbReference>
<comment type="subcellular location">
    <subcellularLocation>
        <location evidence="1 12">Cell outer membrane</location>
        <topology evidence="1 12">Multi-pass membrane protein</topology>
    </subcellularLocation>
</comment>
<keyword evidence="8 13" id="KW-0798">TonB box</keyword>
<reference evidence="16 17" key="1">
    <citation type="journal article" date="2019" name="Int. J. Syst. Evol. Microbiol.">
        <title>The Global Catalogue of Microorganisms (GCM) 10K type strain sequencing project: providing services to taxonomists for standard genome sequencing and annotation.</title>
        <authorList>
            <consortium name="The Broad Institute Genomics Platform"/>
            <consortium name="The Broad Institute Genome Sequencing Center for Infectious Disease"/>
            <person name="Wu L."/>
            <person name="Ma J."/>
        </authorList>
    </citation>
    <scope>NUCLEOTIDE SEQUENCE [LARGE SCALE GENOMIC DNA]</scope>
    <source>
        <strain evidence="16 17">JCM 15608</strain>
    </source>
</reference>
<dbReference type="Gene3D" id="2.40.170.20">
    <property type="entry name" value="TonB-dependent receptor, beta-barrel domain"/>
    <property type="match status" value="1"/>
</dbReference>
<comment type="similarity">
    <text evidence="2 12 13">Belongs to the TonB-dependent receptor family.</text>
</comment>
<keyword evidence="17" id="KW-1185">Reference proteome</keyword>
<dbReference type="InterPro" id="IPR011662">
    <property type="entry name" value="Secretin/TonB_short_N"/>
</dbReference>
<dbReference type="CDD" id="cd01347">
    <property type="entry name" value="ligand_gated_channel"/>
    <property type="match status" value="1"/>
</dbReference>
<sequence length="798" mass="87288">MSLFKVSALTSALVLASMAAFPAIANQTDGSLNYQQQRINFDISTASFKEVLTQFSHVAGVQLFVKDEAVIGLSAQSLKGQYQAAVALDILLDNTGLIAVWKSPNAVIVKEKLAKQTIEAETGLITNDDAVVKNTLETIVITTDRPRSFAANYVQAGTFRNSRVLDTALTTSILTKELLEAQQASSLADAVRNTAGVSYAQINTAIYSNLAIRGIRLENNTNYRLNGVLPLSNYIQMPLENKDRVEVLKGASGLYYGFGSPSGVINLVTERAYDNKVTAEAFANNHGSLGVNVDIEKTFDNSGVRINLVTANEDLGVDRSSGDRHFASIGYDLSLSESLRFEFDGEYISRDITEQTEYYLLANSDGEITLPPLLEPSTNHGAEWFKAEAESYNLLGSLTYDFSDFWQGTFAAGRSYSINTRRYSSFYGFDIDSGSGGKVALSTFPETEYDNKVVDIKLSGGFNTGNIFHQVIAGGSLNTSNAVIPEKVKQGAWSQDLYHPENIAAVDTPQRTVKNEIDKEQKGLYLATHSQITQWLALTLGYRYTDYKNESFTSDYYDKIGSLSGSILIQPTENLTLYASYIEGLEEGGLAQGIAKNAGEVLPAAVSEQQEVGLKYQSEQGLFFTAAYFDIDRVSAFIDPVTNYFVQDGRAVYQGVEVSASGELTDNLSLMANATYIHAQQEKTSSELLTSKRIENTPEHTASVFIKYNMPSIEGLSVIAGAFYTGDRAVDALNSAFADSYTLFDIGANYQTMLLNHQVEFSLYGQNITNEKYWAATGSRLLAQGLPGTIKLTMSIQF</sequence>
<protein>
    <submittedName>
        <fullName evidence="16">TonB-dependent siderophore receptor</fullName>
    </submittedName>
</protein>
<evidence type="ECO:0000313" key="16">
    <source>
        <dbReference type="EMBL" id="GAA0817804.1"/>
    </source>
</evidence>
<dbReference type="Pfam" id="PF00593">
    <property type="entry name" value="TonB_dep_Rec_b-barrel"/>
    <property type="match status" value="1"/>
</dbReference>
<evidence type="ECO:0000256" key="4">
    <source>
        <dbReference type="ARBA" id="ARBA00022452"/>
    </source>
</evidence>
<dbReference type="InterPro" id="IPR039426">
    <property type="entry name" value="TonB-dep_rcpt-like"/>
</dbReference>
<evidence type="ECO:0000256" key="14">
    <source>
        <dbReference type="SAM" id="SignalP"/>
    </source>
</evidence>
<feature type="domain" description="Secretin/TonB short N-terminal" evidence="15">
    <location>
        <begin position="61"/>
        <end position="112"/>
    </location>
</feature>